<sequence length="184" mass="20530">MTAISKEIIRLFNDKGDNSYGEAVSQTSHALQTAALAQKNNAAPSLVAACLLHDIGHLKFAGTASEEEIDELHECLAADWLKHYFPKSVVEPVRLHVRAKRYLCSVDISYLKLLSPASKYSMELQGGFMNIAEQERFECNRWYADAAKLRRYDDAAKVTGFETEKTIEDYAALLDSLVLEATVV</sequence>
<reference evidence="2 3" key="1">
    <citation type="submission" date="2018-05" db="EMBL/GenBank/DDBJ databases">
        <title>Leucothrix arctica sp. nov., isolated from Arctic seawater.</title>
        <authorList>
            <person name="Choi A."/>
            <person name="Baek K."/>
        </authorList>
    </citation>
    <scope>NUCLEOTIDE SEQUENCE [LARGE SCALE GENOMIC DNA]</scope>
    <source>
        <strain evidence="2 3">IMCC9719</strain>
    </source>
</reference>
<dbReference type="RefSeq" id="WP_109823186.1">
    <property type="nucleotide sequence ID" value="NZ_QGKL01000029.1"/>
</dbReference>
<proteinExistence type="predicted"/>
<dbReference type="Gene3D" id="1.10.3210.10">
    <property type="entry name" value="Hypothetical protein af1432"/>
    <property type="match status" value="1"/>
</dbReference>
<feature type="domain" description="HD" evidence="1">
    <location>
        <begin position="28"/>
        <end position="100"/>
    </location>
</feature>
<dbReference type="Proteomes" id="UP000245506">
    <property type="component" value="Unassembled WGS sequence"/>
</dbReference>
<evidence type="ECO:0000259" key="1">
    <source>
        <dbReference type="Pfam" id="PF01966"/>
    </source>
</evidence>
<gene>
    <name evidence="2" type="ORF">DKT75_09470</name>
</gene>
<keyword evidence="2" id="KW-0378">Hydrolase</keyword>
<dbReference type="EMBL" id="QGKL01000029">
    <property type="protein sequence ID" value="PWQ96214.1"/>
    <property type="molecule type" value="Genomic_DNA"/>
</dbReference>
<dbReference type="InterPro" id="IPR006674">
    <property type="entry name" value="HD_domain"/>
</dbReference>
<keyword evidence="3" id="KW-1185">Reference proteome</keyword>
<dbReference type="SUPFAM" id="SSF109604">
    <property type="entry name" value="HD-domain/PDEase-like"/>
    <property type="match status" value="2"/>
</dbReference>
<dbReference type="PANTHER" id="PTHR40202">
    <property type="match status" value="1"/>
</dbReference>
<dbReference type="OrthoDB" id="823268at2"/>
<dbReference type="AlphaFoldDB" id="A0A317CC60"/>
<dbReference type="PANTHER" id="PTHR40202:SF1">
    <property type="entry name" value="HD DOMAIN-CONTAINING PROTEIN"/>
    <property type="match status" value="1"/>
</dbReference>
<comment type="caution">
    <text evidence="2">The sequence shown here is derived from an EMBL/GenBank/DDBJ whole genome shotgun (WGS) entry which is preliminary data.</text>
</comment>
<dbReference type="CDD" id="cd00077">
    <property type="entry name" value="HDc"/>
    <property type="match status" value="1"/>
</dbReference>
<evidence type="ECO:0000313" key="2">
    <source>
        <dbReference type="EMBL" id="PWQ96214.1"/>
    </source>
</evidence>
<protein>
    <submittedName>
        <fullName evidence="2">Phosphohydrolase</fullName>
    </submittedName>
</protein>
<name>A0A317CC60_9GAMM</name>
<dbReference type="InterPro" id="IPR052567">
    <property type="entry name" value="OP_Dioxygenase"/>
</dbReference>
<dbReference type="InterPro" id="IPR003607">
    <property type="entry name" value="HD/PDEase_dom"/>
</dbReference>
<dbReference type="GO" id="GO:0016787">
    <property type="term" value="F:hydrolase activity"/>
    <property type="evidence" value="ECO:0007669"/>
    <property type="project" value="UniProtKB-KW"/>
</dbReference>
<organism evidence="2 3">
    <name type="scientific">Leucothrix arctica</name>
    <dbReference type="NCBI Taxonomy" id="1481894"/>
    <lineage>
        <taxon>Bacteria</taxon>
        <taxon>Pseudomonadati</taxon>
        <taxon>Pseudomonadota</taxon>
        <taxon>Gammaproteobacteria</taxon>
        <taxon>Thiotrichales</taxon>
        <taxon>Thiotrichaceae</taxon>
        <taxon>Leucothrix</taxon>
    </lineage>
</organism>
<evidence type="ECO:0000313" key="3">
    <source>
        <dbReference type="Proteomes" id="UP000245506"/>
    </source>
</evidence>
<dbReference type="Pfam" id="PF01966">
    <property type="entry name" value="HD"/>
    <property type="match status" value="1"/>
</dbReference>
<accession>A0A317CC60</accession>